<dbReference type="InterPro" id="IPR013078">
    <property type="entry name" value="His_Pase_superF_clade-1"/>
</dbReference>
<gene>
    <name evidence="1" type="ORF">ACFQRL_07605</name>
</gene>
<name>A0ABW2HGD1_9MICO</name>
<dbReference type="Pfam" id="PF00300">
    <property type="entry name" value="His_Phos_1"/>
    <property type="match status" value="1"/>
</dbReference>
<evidence type="ECO:0000313" key="2">
    <source>
        <dbReference type="Proteomes" id="UP001596507"/>
    </source>
</evidence>
<dbReference type="SUPFAM" id="SSF53254">
    <property type="entry name" value="Phosphoglycerate mutase-like"/>
    <property type="match status" value="1"/>
</dbReference>
<protein>
    <submittedName>
        <fullName evidence="1">SixA phosphatase family protein</fullName>
    </submittedName>
</protein>
<organism evidence="1 2">
    <name type="scientific">Microbacterium fluvii</name>
    <dbReference type="NCBI Taxonomy" id="415215"/>
    <lineage>
        <taxon>Bacteria</taxon>
        <taxon>Bacillati</taxon>
        <taxon>Actinomycetota</taxon>
        <taxon>Actinomycetes</taxon>
        <taxon>Micrococcales</taxon>
        <taxon>Microbacteriaceae</taxon>
        <taxon>Microbacterium</taxon>
    </lineage>
</organism>
<dbReference type="SMART" id="SM00855">
    <property type="entry name" value="PGAM"/>
    <property type="match status" value="1"/>
</dbReference>
<dbReference type="CDD" id="cd07067">
    <property type="entry name" value="HP_PGM_like"/>
    <property type="match status" value="1"/>
</dbReference>
<dbReference type="RefSeq" id="WP_262873692.1">
    <property type="nucleotide sequence ID" value="NZ_BAABKW010000002.1"/>
</dbReference>
<proteinExistence type="predicted"/>
<dbReference type="PANTHER" id="PTHR47623:SF1">
    <property type="entry name" value="OS09G0287300 PROTEIN"/>
    <property type="match status" value="1"/>
</dbReference>
<reference evidence="2" key="1">
    <citation type="journal article" date="2019" name="Int. J. Syst. Evol. Microbiol.">
        <title>The Global Catalogue of Microorganisms (GCM) 10K type strain sequencing project: providing services to taxonomists for standard genome sequencing and annotation.</title>
        <authorList>
            <consortium name="The Broad Institute Genomics Platform"/>
            <consortium name="The Broad Institute Genome Sequencing Center for Infectious Disease"/>
            <person name="Wu L."/>
            <person name="Ma J."/>
        </authorList>
    </citation>
    <scope>NUCLEOTIDE SEQUENCE [LARGE SCALE GENOMIC DNA]</scope>
    <source>
        <strain evidence="2">CGMCC 1.15772</strain>
    </source>
</reference>
<dbReference type="InterPro" id="IPR029033">
    <property type="entry name" value="His_PPase_superfam"/>
</dbReference>
<dbReference type="PANTHER" id="PTHR47623">
    <property type="entry name" value="OS09G0287300 PROTEIN"/>
    <property type="match status" value="1"/>
</dbReference>
<keyword evidence="2" id="KW-1185">Reference proteome</keyword>
<dbReference type="Gene3D" id="3.40.50.1240">
    <property type="entry name" value="Phosphoglycerate mutase-like"/>
    <property type="match status" value="1"/>
</dbReference>
<sequence>MTIELVLVRHAKSDWGHAGLPDHDRPLNARGRRDAPAMARRLVATGFRPDVLLASTAVRAQSTAAAFADALGLAVTSDEELYGAPASVLLEVAAATGLGSVMVVAHDPGMTVLAERLSDGGISHMPTCAVARFMWAASNWDVATALDPDRWEFDAPGIG</sequence>
<dbReference type="EMBL" id="JBHTBE010000001">
    <property type="protein sequence ID" value="MFC7268819.1"/>
    <property type="molecule type" value="Genomic_DNA"/>
</dbReference>
<evidence type="ECO:0000313" key="1">
    <source>
        <dbReference type="EMBL" id="MFC7268819.1"/>
    </source>
</evidence>
<comment type="caution">
    <text evidence="1">The sequence shown here is derived from an EMBL/GenBank/DDBJ whole genome shotgun (WGS) entry which is preliminary data.</text>
</comment>
<dbReference type="Proteomes" id="UP001596507">
    <property type="component" value="Unassembled WGS sequence"/>
</dbReference>
<accession>A0ABW2HGD1</accession>